<dbReference type="InterPro" id="IPR005195">
    <property type="entry name" value="Glyco_hydro_65_M"/>
</dbReference>
<feature type="domain" description="Glycoside hydrolase family 65 C-terminal" evidence="3">
    <location>
        <begin position="699"/>
        <end position="759"/>
    </location>
</feature>
<accession>A0ABU2YML5</accession>
<dbReference type="InterPro" id="IPR011013">
    <property type="entry name" value="Gal_mutarotase_sf_dom"/>
</dbReference>
<dbReference type="InterPro" id="IPR005196">
    <property type="entry name" value="Glyco_hydro_65_N"/>
</dbReference>
<dbReference type="InterPro" id="IPR008928">
    <property type="entry name" value="6-hairpin_glycosidase_sf"/>
</dbReference>
<evidence type="ECO:0000256" key="1">
    <source>
        <dbReference type="ARBA" id="ARBA00006768"/>
    </source>
</evidence>
<organism evidence="5 6">
    <name type="scientific">Microcosmobacter mediterraneus</name>
    <dbReference type="NCBI Taxonomy" id="3075607"/>
    <lineage>
        <taxon>Bacteria</taxon>
        <taxon>Pseudomonadati</taxon>
        <taxon>Bacteroidota</taxon>
        <taxon>Flavobacteriia</taxon>
        <taxon>Flavobacteriales</taxon>
        <taxon>Flavobacteriaceae</taxon>
        <taxon>Microcosmobacter</taxon>
    </lineage>
</organism>
<evidence type="ECO:0000313" key="5">
    <source>
        <dbReference type="EMBL" id="MDT0558929.1"/>
    </source>
</evidence>
<dbReference type="InterPro" id="IPR037018">
    <property type="entry name" value="GH65_N"/>
</dbReference>
<protein>
    <submittedName>
        <fullName evidence="5">Glycoside hydrolase family 65 protein</fullName>
    </submittedName>
</protein>
<dbReference type="PIRSF" id="PIRSF036289">
    <property type="entry name" value="Glycosyl_hydrolase_malt_phosph"/>
    <property type="match status" value="1"/>
</dbReference>
<dbReference type="Gene3D" id="1.50.10.10">
    <property type="match status" value="1"/>
</dbReference>
<dbReference type="Pfam" id="PF03633">
    <property type="entry name" value="Glyco_hydro_65C"/>
    <property type="match status" value="1"/>
</dbReference>
<dbReference type="GO" id="GO:0016787">
    <property type="term" value="F:hydrolase activity"/>
    <property type="evidence" value="ECO:0007669"/>
    <property type="project" value="UniProtKB-KW"/>
</dbReference>
<evidence type="ECO:0000259" key="3">
    <source>
        <dbReference type="Pfam" id="PF03633"/>
    </source>
</evidence>
<dbReference type="Pfam" id="PF03636">
    <property type="entry name" value="Glyco_hydro_65N"/>
    <property type="match status" value="1"/>
</dbReference>
<evidence type="ECO:0000259" key="2">
    <source>
        <dbReference type="Pfam" id="PF03632"/>
    </source>
</evidence>
<comment type="similarity">
    <text evidence="1">Belongs to the glycosyl hydrolase 65 family.</text>
</comment>
<dbReference type="PANTHER" id="PTHR11051:SF14">
    <property type="entry name" value="MALTOSE PHOSPHORYLASE"/>
    <property type="match status" value="1"/>
</dbReference>
<dbReference type="Pfam" id="PF03632">
    <property type="entry name" value="Glyco_hydro_65m"/>
    <property type="match status" value="1"/>
</dbReference>
<evidence type="ECO:0000259" key="4">
    <source>
        <dbReference type="Pfam" id="PF03636"/>
    </source>
</evidence>
<evidence type="ECO:0000313" key="6">
    <source>
        <dbReference type="Proteomes" id="UP001259492"/>
    </source>
</evidence>
<dbReference type="Gene3D" id="2.60.420.10">
    <property type="entry name" value="Maltose phosphorylase, domain 3"/>
    <property type="match status" value="1"/>
</dbReference>
<sequence length="768" mass="89180">MNQDYIIPNEWSIIEEGFNNERIKSSESLFSIGNGAMGQRANFEEHYSGDTFQGSYIAGVYYPDKTRVGWWKNGYPEYFAKVLNAPSWIGINVIINGEQLDLYACKKVENFRRELNMKEGWLSRRFNATLQNGTEISVNTKRFLSLDLDELGAINYNIKPLNKDAEILYQPYLDSGITNEDSNWDDKFWDTLKVSHQNNQAFINAKTMKTDFYICTFMESQLFIDRKCILVEPNIKADANFASFSYKQAVEKGSTYTIHKFGGYTVDRNHDKDELISEATGALKKATQKGFNTLLNDQKKAWSEIWEMSDITIEGDVKAQQGIRFNILQLNHTYLGKDSRLNIGPKGFTGEKYGGSTYWDTEAYCIPFYMATKDQEVARNLLEYRYNHLEKAIENAEKLGFKNGAALYPMVTMNGEECHNEWEITFEEIHRNGAIAFAIFNYHRFTNDYSYIPEKGLEVLIGIARFWHQRATFSTDKNKYVILGVTGPNEYENNVNNNWYTNYIAQWSMTYALENIIKVKAEFSTDYTRVMHKVKLSEVEMKEWEEVANNMYFPYSEKHEVYLQQDGFLDKELITVLDLPKSERPINQKWSWDRILRSPYIKQADVLQGFYFFEDHFTKEELEKHFNFYEPFTVHESSLSPCVHSIQAAKLGKMDQAYEFYLRTSRLDLDDYNKEVEEGLHITSMAGTWMSIVEGFGGMRIKDGTLSFEPQIPQQWEAYSFKINFRGQIIKVNACQGHTHFELEGDQDLDILVNGKAVTISPNKLTTV</sequence>
<gene>
    <name evidence="5" type="ORF">RM697_09730</name>
</gene>
<feature type="domain" description="Glycoside hydrolase family 65 N-terminal" evidence="4">
    <location>
        <begin position="14"/>
        <end position="267"/>
    </location>
</feature>
<proteinExistence type="inferred from homology"/>
<dbReference type="PANTHER" id="PTHR11051">
    <property type="entry name" value="GLYCOSYL HYDROLASE-RELATED"/>
    <property type="match status" value="1"/>
</dbReference>
<dbReference type="Proteomes" id="UP001259492">
    <property type="component" value="Unassembled WGS sequence"/>
</dbReference>
<reference evidence="5 6" key="1">
    <citation type="submission" date="2023-09" db="EMBL/GenBank/DDBJ databases">
        <authorList>
            <person name="Rey-Velasco X."/>
        </authorList>
    </citation>
    <scope>NUCLEOTIDE SEQUENCE [LARGE SCALE GENOMIC DNA]</scope>
    <source>
        <strain evidence="5 6">W332</strain>
    </source>
</reference>
<dbReference type="RefSeq" id="WP_311427695.1">
    <property type="nucleotide sequence ID" value="NZ_JAVRIA010000005.1"/>
</dbReference>
<keyword evidence="5" id="KW-0378">Hydrolase</keyword>
<name>A0ABU2YML5_9FLAO</name>
<dbReference type="SUPFAM" id="SSF74650">
    <property type="entry name" value="Galactose mutarotase-like"/>
    <property type="match status" value="1"/>
</dbReference>
<dbReference type="SUPFAM" id="SSF48208">
    <property type="entry name" value="Six-hairpin glycosidases"/>
    <property type="match status" value="1"/>
</dbReference>
<keyword evidence="6" id="KW-1185">Reference proteome</keyword>
<dbReference type="InterPro" id="IPR012341">
    <property type="entry name" value="6hp_glycosidase-like_sf"/>
</dbReference>
<comment type="caution">
    <text evidence="5">The sequence shown here is derived from an EMBL/GenBank/DDBJ whole genome shotgun (WGS) entry which is preliminary data.</text>
</comment>
<dbReference type="Gene3D" id="2.70.98.40">
    <property type="entry name" value="Glycoside hydrolase, family 65, N-terminal domain"/>
    <property type="match status" value="1"/>
</dbReference>
<dbReference type="EMBL" id="JAVRIA010000005">
    <property type="protein sequence ID" value="MDT0558929.1"/>
    <property type="molecule type" value="Genomic_DNA"/>
</dbReference>
<dbReference type="InterPro" id="IPR017045">
    <property type="entry name" value="Malt_Pase/Glycosyl_Hdrlase"/>
</dbReference>
<feature type="domain" description="Glycoside hydrolase family 65 central catalytic" evidence="2">
    <location>
        <begin position="324"/>
        <end position="690"/>
    </location>
</feature>
<dbReference type="NCBIfam" id="NF010380">
    <property type="entry name" value="PRK13807.1"/>
    <property type="match status" value="1"/>
</dbReference>
<dbReference type="InterPro" id="IPR005194">
    <property type="entry name" value="Glyco_hydro_65_C"/>
</dbReference>